<gene>
    <name evidence="2" type="ORF">VFH_I407160</name>
</gene>
<keyword evidence="1" id="KW-0175">Coiled coil</keyword>
<sequence>DVDLFEALKQDSTTCYTMKELLTKVNLATCSLPVSIILFDLQSLLDNVTGCLLQDEFATRKVQEKRTAMDAAYEHASKLSQEAEDQAMHLKQAKTDYEARAESILLWERQIQELQQKVKEAQEHQLAYETNTAGNQFEELLNKGLAEMETAEQLKGEVATLEGARRFTQQRLESF</sequence>
<name>A0AAV0YUX4_VICFA</name>
<evidence type="ECO:0000313" key="3">
    <source>
        <dbReference type="Proteomes" id="UP001157006"/>
    </source>
</evidence>
<organism evidence="2 3">
    <name type="scientific">Vicia faba</name>
    <name type="common">Broad bean</name>
    <name type="synonym">Faba vulgaris</name>
    <dbReference type="NCBI Taxonomy" id="3906"/>
    <lineage>
        <taxon>Eukaryota</taxon>
        <taxon>Viridiplantae</taxon>
        <taxon>Streptophyta</taxon>
        <taxon>Embryophyta</taxon>
        <taxon>Tracheophyta</taxon>
        <taxon>Spermatophyta</taxon>
        <taxon>Magnoliopsida</taxon>
        <taxon>eudicotyledons</taxon>
        <taxon>Gunneridae</taxon>
        <taxon>Pentapetalae</taxon>
        <taxon>rosids</taxon>
        <taxon>fabids</taxon>
        <taxon>Fabales</taxon>
        <taxon>Fabaceae</taxon>
        <taxon>Papilionoideae</taxon>
        <taxon>50 kb inversion clade</taxon>
        <taxon>NPAAA clade</taxon>
        <taxon>Hologalegina</taxon>
        <taxon>IRL clade</taxon>
        <taxon>Fabeae</taxon>
        <taxon>Vicia</taxon>
    </lineage>
</organism>
<dbReference type="AlphaFoldDB" id="A0AAV0YUX4"/>
<reference evidence="2 3" key="1">
    <citation type="submission" date="2023-01" db="EMBL/GenBank/DDBJ databases">
        <authorList>
            <person name="Kreplak J."/>
        </authorList>
    </citation>
    <scope>NUCLEOTIDE SEQUENCE [LARGE SCALE GENOMIC DNA]</scope>
</reference>
<feature type="non-terminal residue" evidence="2">
    <location>
        <position position="1"/>
    </location>
</feature>
<proteinExistence type="predicted"/>
<feature type="coiled-coil region" evidence="1">
    <location>
        <begin position="73"/>
        <end position="171"/>
    </location>
</feature>
<evidence type="ECO:0000256" key="1">
    <source>
        <dbReference type="SAM" id="Coils"/>
    </source>
</evidence>
<dbReference type="Proteomes" id="UP001157006">
    <property type="component" value="Chromosome 1L"/>
</dbReference>
<keyword evidence="3" id="KW-1185">Reference proteome</keyword>
<evidence type="ECO:0000313" key="2">
    <source>
        <dbReference type="EMBL" id="CAI8589731.1"/>
    </source>
</evidence>
<accession>A0AAV0YUX4</accession>
<dbReference type="EMBL" id="OX451736">
    <property type="protein sequence ID" value="CAI8589731.1"/>
    <property type="molecule type" value="Genomic_DNA"/>
</dbReference>
<protein>
    <submittedName>
        <fullName evidence="2">Uncharacterized protein</fullName>
    </submittedName>
</protein>